<organism evidence="1 2">
    <name type="scientific">Plectonema cf. radiosum LEGE 06105</name>
    <dbReference type="NCBI Taxonomy" id="945769"/>
    <lineage>
        <taxon>Bacteria</taxon>
        <taxon>Bacillati</taxon>
        <taxon>Cyanobacteriota</taxon>
        <taxon>Cyanophyceae</taxon>
        <taxon>Oscillatoriophycideae</taxon>
        <taxon>Oscillatoriales</taxon>
        <taxon>Microcoleaceae</taxon>
        <taxon>Plectonema</taxon>
    </lineage>
</organism>
<dbReference type="InterPro" id="IPR011049">
    <property type="entry name" value="Serralysin-like_metalloprot_C"/>
</dbReference>
<dbReference type="InterPro" id="IPR018511">
    <property type="entry name" value="Hemolysin-typ_Ca-bd_CS"/>
</dbReference>
<reference evidence="1" key="1">
    <citation type="submission" date="2020-10" db="EMBL/GenBank/DDBJ databases">
        <authorList>
            <person name="Castelo-Branco R."/>
            <person name="Eusebio N."/>
            <person name="Adriana R."/>
            <person name="Vieira A."/>
            <person name="Brugerolle De Fraissinette N."/>
            <person name="Rezende De Castro R."/>
            <person name="Schneider M.P."/>
            <person name="Vasconcelos V."/>
            <person name="Leao P.N."/>
        </authorList>
    </citation>
    <scope>NUCLEOTIDE SEQUENCE</scope>
    <source>
        <strain evidence="1">LEGE 06105</strain>
    </source>
</reference>
<name>A0A8J7F0Q0_9CYAN</name>
<accession>A0A8J7F0Q0</accession>
<dbReference type="Pfam" id="PF00353">
    <property type="entry name" value="HemolysinCabind"/>
    <property type="match status" value="1"/>
</dbReference>
<dbReference type="GO" id="GO:0005509">
    <property type="term" value="F:calcium ion binding"/>
    <property type="evidence" value="ECO:0007669"/>
    <property type="project" value="InterPro"/>
</dbReference>
<dbReference type="SUPFAM" id="SSF51126">
    <property type="entry name" value="Pectin lyase-like"/>
    <property type="match status" value="1"/>
</dbReference>
<dbReference type="EMBL" id="JADEWL010000015">
    <property type="protein sequence ID" value="MBE9212552.1"/>
    <property type="molecule type" value="Genomic_DNA"/>
</dbReference>
<dbReference type="InterPro" id="IPR001343">
    <property type="entry name" value="Hemolysn_Ca-bd"/>
</dbReference>
<protein>
    <submittedName>
        <fullName evidence="1">Uncharacterized protein</fullName>
    </submittedName>
</protein>
<feature type="non-terminal residue" evidence="1">
    <location>
        <position position="552"/>
    </location>
</feature>
<dbReference type="NCBIfam" id="NF041518">
    <property type="entry name" value="choice_anch_Q"/>
    <property type="match status" value="1"/>
</dbReference>
<sequence>MNNPQNWTFSSTGTDLPTGSIQVVAEINNSLVVTNTNDSGEGSLRQAIQNANNLAGANTITFDASLKGQTIALTSGELLITDAVTIEGLGANQLTISGNNASRVFKIDDSNGSNKINVTIEGLSITGGKTTAGDDNNDDGAGIWNRENLTLKNVVVRDNEAADDGGGIRNDGTIAIINSTIADNTSIGTSNTSGGGGLINTIGASATIVNSTFSGNTAKNGGGIRNDDSLILINSTLSGNTASESGGGLVNTINPLNPFDPALGGKSTISNSTITNNIAQNTSGNNSTSQVGGGIANFGITNISNSIVAANTDNDDFINLAFGNITSGGNNLIGNGNGVIGLISGDIVGTIAAPIDPLLSPLQDNGGATQTHALLSGSPAINAGSNTNLALDSFDLDKDGNTTESIFFDQRGVQFQRTVDNTVDIGAYQYIAPNEVNGTFGDDRLRGTAKDDIIDGGAGNDFLFGFAGNDTLTGGDGNDNLYGGEGNDSIDGGDGFDTLRETADTDFTLTNGTLQSDVTGTDTFTDIERVVLSGGDTGNTINASNYSGNAFL</sequence>
<dbReference type="Proteomes" id="UP000620559">
    <property type="component" value="Unassembled WGS sequence"/>
</dbReference>
<gene>
    <name evidence="1" type="ORF">IQ247_07460</name>
</gene>
<dbReference type="SUPFAM" id="SSF51120">
    <property type="entry name" value="beta-Roll"/>
    <property type="match status" value="1"/>
</dbReference>
<evidence type="ECO:0000313" key="1">
    <source>
        <dbReference type="EMBL" id="MBE9212552.1"/>
    </source>
</evidence>
<dbReference type="InterPro" id="IPR059226">
    <property type="entry name" value="Choice_anch_Q_dom"/>
</dbReference>
<keyword evidence="2" id="KW-1185">Reference proteome</keyword>
<dbReference type="PROSITE" id="PS00330">
    <property type="entry name" value="HEMOLYSIN_CALCIUM"/>
    <property type="match status" value="3"/>
</dbReference>
<proteinExistence type="predicted"/>
<comment type="caution">
    <text evidence="1">The sequence shown here is derived from an EMBL/GenBank/DDBJ whole genome shotgun (WGS) entry which is preliminary data.</text>
</comment>
<dbReference type="AlphaFoldDB" id="A0A8J7F0Q0"/>
<dbReference type="InterPro" id="IPR011050">
    <property type="entry name" value="Pectin_lyase_fold/virulence"/>
</dbReference>
<evidence type="ECO:0000313" key="2">
    <source>
        <dbReference type="Proteomes" id="UP000620559"/>
    </source>
</evidence>
<dbReference type="Gene3D" id="2.150.10.10">
    <property type="entry name" value="Serralysin-like metalloprotease, C-terminal"/>
    <property type="match status" value="1"/>
</dbReference>
<dbReference type="PRINTS" id="PR00313">
    <property type="entry name" value="CABNDNGRPT"/>
</dbReference>